<evidence type="ECO:0000256" key="7">
    <source>
        <dbReference type="SAM" id="Phobius"/>
    </source>
</evidence>
<feature type="transmembrane region" description="Helical" evidence="7">
    <location>
        <begin position="119"/>
        <end position="140"/>
    </location>
</feature>
<keyword evidence="6 9" id="KW-0067">ATP-binding</keyword>
<dbReference type="Gene3D" id="3.30.450.20">
    <property type="entry name" value="PAS domain"/>
    <property type="match status" value="1"/>
</dbReference>
<name>A0ABD6D3Y7_9EURY</name>
<evidence type="ECO:0000256" key="3">
    <source>
        <dbReference type="ARBA" id="ARBA00022679"/>
    </source>
</evidence>
<feature type="transmembrane region" description="Helical" evidence="7">
    <location>
        <begin position="81"/>
        <end position="107"/>
    </location>
</feature>
<dbReference type="InterPro" id="IPR050980">
    <property type="entry name" value="2C_sensor_his_kinase"/>
</dbReference>
<dbReference type="InterPro" id="IPR000014">
    <property type="entry name" value="PAS"/>
</dbReference>
<organism evidence="9 10">
    <name type="scientific">Halohasta litorea</name>
    <dbReference type="NCBI Taxonomy" id="869891"/>
    <lineage>
        <taxon>Archaea</taxon>
        <taxon>Methanobacteriati</taxon>
        <taxon>Methanobacteriota</taxon>
        <taxon>Stenosarchaea group</taxon>
        <taxon>Halobacteria</taxon>
        <taxon>Halobacteriales</taxon>
        <taxon>Haloferacaceae</taxon>
        <taxon>Halohasta</taxon>
    </lineage>
</organism>
<evidence type="ECO:0000256" key="6">
    <source>
        <dbReference type="ARBA" id="ARBA00022840"/>
    </source>
</evidence>
<dbReference type="InterPro" id="IPR035965">
    <property type="entry name" value="PAS-like_dom_sf"/>
</dbReference>
<keyword evidence="10" id="KW-1185">Reference proteome</keyword>
<evidence type="ECO:0000256" key="1">
    <source>
        <dbReference type="ARBA" id="ARBA00000085"/>
    </source>
</evidence>
<dbReference type="InterPro" id="IPR013656">
    <property type="entry name" value="PAS_4"/>
</dbReference>
<dbReference type="PRINTS" id="PR00344">
    <property type="entry name" value="BCTRLSENSOR"/>
</dbReference>
<feature type="transmembrane region" description="Helical" evidence="7">
    <location>
        <begin position="160"/>
        <end position="181"/>
    </location>
</feature>
<dbReference type="GO" id="GO:0005524">
    <property type="term" value="F:ATP binding"/>
    <property type="evidence" value="ECO:0007669"/>
    <property type="project" value="UniProtKB-KW"/>
</dbReference>
<reference evidence="9 10" key="1">
    <citation type="journal article" date="2019" name="Int. J. Syst. Evol. Microbiol.">
        <title>The Global Catalogue of Microorganisms (GCM) 10K type strain sequencing project: providing services to taxonomists for standard genome sequencing and annotation.</title>
        <authorList>
            <consortium name="The Broad Institute Genomics Platform"/>
            <consortium name="The Broad Institute Genome Sequencing Center for Infectious Disease"/>
            <person name="Wu L."/>
            <person name="Ma J."/>
        </authorList>
    </citation>
    <scope>NUCLEOTIDE SEQUENCE [LARGE SCALE GENOMIC DNA]</scope>
    <source>
        <strain evidence="9 10">CGMCC 1.10593</strain>
    </source>
</reference>
<dbReference type="InterPro" id="IPR036890">
    <property type="entry name" value="HATPase_C_sf"/>
</dbReference>
<dbReference type="SUPFAM" id="SSF55874">
    <property type="entry name" value="ATPase domain of HSP90 chaperone/DNA topoisomerase II/histidine kinase"/>
    <property type="match status" value="1"/>
</dbReference>
<keyword evidence="5" id="KW-0418">Kinase</keyword>
<evidence type="ECO:0000313" key="9">
    <source>
        <dbReference type="EMBL" id="MFD1640723.1"/>
    </source>
</evidence>
<evidence type="ECO:0000313" key="10">
    <source>
        <dbReference type="Proteomes" id="UP001597052"/>
    </source>
</evidence>
<dbReference type="PANTHER" id="PTHR44936">
    <property type="entry name" value="SENSOR PROTEIN CREC"/>
    <property type="match status" value="1"/>
</dbReference>
<feature type="domain" description="Histidine kinase" evidence="8">
    <location>
        <begin position="372"/>
        <end position="572"/>
    </location>
</feature>
<accession>A0ABD6D3Y7</accession>
<dbReference type="Proteomes" id="UP001597052">
    <property type="component" value="Unassembled WGS sequence"/>
</dbReference>
<keyword evidence="7" id="KW-1133">Transmembrane helix</keyword>
<keyword evidence="7" id="KW-0812">Transmembrane</keyword>
<evidence type="ECO:0000256" key="2">
    <source>
        <dbReference type="ARBA" id="ARBA00012438"/>
    </source>
</evidence>
<evidence type="ECO:0000256" key="5">
    <source>
        <dbReference type="ARBA" id="ARBA00022777"/>
    </source>
</evidence>
<dbReference type="Pfam" id="PF02518">
    <property type="entry name" value="HATPase_c"/>
    <property type="match status" value="1"/>
</dbReference>
<dbReference type="PANTHER" id="PTHR44936:SF10">
    <property type="entry name" value="SENSOR PROTEIN RSTB"/>
    <property type="match status" value="1"/>
</dbReference>
<dbReference type="PROSITE" id="PS50109">
    <property type="entry name" value="HIS_KIN"/>
    <property type="match status" value="1"/>
</dbReference>
<dbReference type="Pfam" id="PF08448">
    <property type="entry name" value="PAS_4"/>
    <property type="match status" value="1"/>
</dbReference>
<comment type="catalytic activity">
    <reaction evidence="1">
        <text>ATP + protein L-histidine = ADP + protein N-phospho-L-histidine.</text>
        <dbReference type="EC" id="2.7.13.3"/>
    </reaction>
</comment>
<dbReference type="EC" id="2.7.13.3" evidence="2"/>
<dbReference type="SUPFAM" id="SSF55785">
    <property type="entry name" value="PYP-like sensor domain (PAS domain)"/>
    <property type="match status" value="1"/>
</dbReference>
<dbReference type="SMART" id="SM00387">
    <property type="entry name" value="HATPase_c"/>
    <property type="match status" value="1"/>
</dbReference>
<dbReference type="AlphaFoldDB" id="A0ABD6D3Y7"/>
<dbReference type="Gene3D" id="3.30.565.10">
    <property type="entry name" value="Histidine kinase-like ATPase, C-terminal domain"/>
    <property type="match status" value="1"/>
</dbReference>
<keyword evidence="4" id="KW-0547">Nucleotide-binding</keyword>
<protein>
    <recommendedName>
        <fullName evidence="2">histidine kinase</fullName>
        <ecNumber evidence="2">2.7.13.3</ecNumber>
    </recommendedName>
</protein>
<sequence length="577" mass="61850">MTVSASIQLAFLTGAVSLGYGLFGGFLLKRYRGIGVKSLAAFSILWGANYLSASLVVYVLASNGITAQGQLHSLSLPETTQLVLISTTPLSGLFTVAGIFAWLWFALRYTRRIGRREKVAVAALGGLTFLVATLNGFVGAAATFEFISIDPDFRTSFHRFASAVEVLGTGVAVGVGIGLLYETAANHRPFRQQAVVGLSVPIVFPWLVRNLYRFGLVTGFQSISILRIASLSVGFAGLWLAVTEYDLFDQLPASRSVGRQTAFEASDSAIVVINNEGNVSDLNPAARELFSVSAFDTVGASLDDLLPATVDSSEFRDGEPITVRMPNSETVVEAVMTTATDDSGTPIGRTIVFTDITAERRRQQRIQVLNRVLRHNLRNDLNVAKGYVDVMADGGGGGTKPYQRKIETLLDDLVTIGKKAQNTEHVLDADPLAESATPLPALITDALDSVAEEYDDVPVSGSVPKSTAVRINPMVIGSIIEELIENAVRHTDSMVTVSYDDESTTLIVADEGPGIHDNEIAVLDNAQETDLEHGSGLGLWLVKWGTDSFGGSVEFDTDETGTRVRVSIPADLVEETA</sequence>
<feature type="transmembrane region" description="Helical" evidence="7">
    <location>
        <begin position="40"/>
        <end position="61"/>
    </location>
</feature>
<dbReference type="InterPro" id="IPR004358">
    <property type="entry name" value="Sig_transdc_His_kin-like_C"/>
</dbReference>
<gene>
    <name evidence="9" type="ORF">ACFSBW_02375</name>
</gene>
<feature type="transmembrane region" description="Helical" evidence="7">
    <location>
        <begin position="224"/>
        <end position="242"/>
    </location>
</feature>
<evidence type="ECO:0000256" key="4">
    <source>
        <dbReference type="ARBA" id="ARBA00022741"/>
    </source>
</evidence>
<dbReference type="EMBL" id="JBHUDM010000001">
    <property type="protein sequence ID" value="MFD1640723.1"/>
    <property type="molecule type" value="Genomic_DNA"/>
</dbReference>
<dbReference type="GO" id="GO:0004673">
    <property type="term" value="F:protein histidine kinase activity"/>
    <property type="evidence" value="ECO:0007669"/>
    <property type="project" value="UniProtKB-EC"/>
</dbReference>
<evidence type="ECO:0000259" key="8">
    <source>
        <dbReference type="PROSITE" id="PS50109"/>
    </source>
</evidence>
<dbReference type="InterPro" id="IPR005467">
    <property type="entry name" value="His_kinase_dom"/>
</dbReference>
<comment type="caution">
    <text evidence="9">The sequence shown here is derived from an EMBL/GenBank/DDBJ whole genome shotgun (WGS) entry which is preliminary data.</text>
</comment>
<dbReference type="InterPro" id="IPR003594">
    <property type="entry name" value="HATPase_dom"/>
</dbReference>
<dbReference type="RefSeq" id="WP_256394422.1">
    <property type="nucleotide sequence ID" value="NZ_JANHDJ010000001.1"/>
</dbReference>
<proteinExistence type="predicted"/>
<feature type="transmembrane region" description="Helical" evidence="7">
    <location>
        <begin position="6"/>
        <end position="28"/>
    </location>
</feature>
<dbReference type="CDD" id="cd00130">
    <property type="entry name" value="PAS"/>
    <property type="match status" value="1"/>
</dbReference>
<keyword evidence="3" id="KW-0808">Transferase</keyword>
<keyword evidence="7" id="KW-0472">Membrane</keyword>